<dbReference type="InterPro" id="IPR003593">
    <property type="entry name" value="AAA+_ATPase"/>
</dbReference>
<gene>
    <name evidence="14" type="ORF">IWA51_02375</name>
</gene>
<dbReference type="SMART" id="SM00382">
    <property type="entry name" value="AAA"/>
    <property type="match status" value="2"/>
</dbReference>
<dbReference type="GO" id="GO:0043190">
    <property type="term" value="C:ATP-binding cassette (ABC) transporter complex"/>
    <property type="evidence" value="ECO:0007669"/>
    <property type="project" value="TreeGrafter"/>
</dbReference>
<evidence type="ECO:0000313" key="15">
    <source>
        <dbReference type="Proteomes" id="UP000595224"/>
    </source>
</evidence>
<keyword evidence="6" id="KW-0547">Nucleotide-binding</keyword>
<keyword evidence="8" id="KW-1278">Translocase</keyword>
<dbReference type="PROSITE" id="PS50893">
    <property type="entry name" value="ABC_TRANSPORTER_2"/>
    <property type="match status" value="2"/>
</dbReference>
<dbReference type="Pfam" id="PF00005">
    <property type="entry name" value="ABC_tran"/>
    <property type="match status" value="2"/>
</dbReference>
<evidence type="ECO:0000313" key="14">
    <source>
        <dbReference type="EMBL" id="QQA01482.1"/>
    </source>
</evidence>
<feature type="compositionally biased region" description="Basic and acidic residues" evidence="11">
    <location>
        <begin position="446"/>
        <end position="458"/>
    </location>
</feature>
<dbReference type="AlphaFoldDB" id="A0A7T3V5C7"/>
<comment type="subcellular location">
    <subcellularLocation>
        <location evidence="2">Cell membrane</location>
        <topology evidence="2">Peripheral membrane protein</topology>
    </subcellularLocation>
    <subcellularLocation>
        <location evidence="1">Membrane</location>
        <topology evidence="1">Multi-pass membrane protein</topology>
    </subcellularLocation>
</comment>
<evidence type="ECO:0000256" key="5">
    <source>
        <dbReference type="ARBA" id="ARBA00022692"/>
    </source>
</evidence>
<feature type="domain" description="ABC transporter" evidence="13">
    <location>
        <begin position="242"/>
        <end position="465"/>
    </location>
</feature>
<dbReference type="PANTHER" id="PTHR43553:SF27">
    <property type="entry name" value="ENERGY-COUPLING FACTOR TRANSPORTER ATP-BINDING PROTEIN ECFA2"/>
    <property type="match status" value="1"/>
</dbReference>
<keyword evidence="7 14" id="KW-0067">ATP-binding</keyword>
<evidence type="ECO:0000256" key="4">
    <source>
        <dbReference type="ARBA" id="ARBA00022475"/>
    </source>
</evidence>
<feature type="transmembrane region" description="Helical" evidence="12">
    <location>
        <begin position="560"/>
        <end position="580"/>
    </location>
</feature>
<feature type="region of interest" description="Disordered" evidence="11">
    <location>
        <begin position="444"/>
        <end position="472"/>
    </location>
</feature>
<feature type="transmembrane region" description="Helical" evidence="12">
    <location>
        <begin position="516"/>
        <end position="548"/>
    </location>
</feature>
<keyword evidence="4" id="KW-1003">Cell membrane</keyword>
<dbReference type="Pfam" id="PF02361">
    <property type="entry name" value="CbiQ"/>
    <property type="match status" value="1"/>
</dbReference>
<dbReference type="InterPro" id="IPR015856">
    <property type="entry name" value="ABC_transpr_CbiO/EcfA_su"/>
</dbReference>
<keyword evidence="5 12" id="KW-0812">Transmembrane</keyword>
<keyword evidence="9 12" id="KW-1133">Transmembrane helix</keyword>
<dbReference type="InterPro" id="IPR027417">
    <property type="entry name" value="P-loop_NTPase"/>
</dbReference>
<dbReference type="EMBL" id="CP064936">
    <property type="protein sequence ID" value="QQA01482.1"/>
    <property type="molecule type" value="Genomic_DNA"/>
</dbReference>
<dbReference type="CDD" id="cd16914">
    <property type="entry name" value="EcfT"/>
    <property type="match status" value="1"/>
</dbReference>
<dbReference type="GO" id="GO:0005524">
    <property type="term" value="F:ATP binding"/>
    <property type="evidence" value="ECO:0007669"/>
    <property type="project" value="UniProtKB-KW"/>
</dbReference>
<evidence type="ECO:0000256" key="11">
    <source>
        <dbReference type="SAM" id="MobiDB-lite"/>
    </source>
</evidence>
<dbReference type="KEGG" id="tper:IWA51_02375"/>
<dbReference type="CDD" id="cd03225">
    <property type="entry name" value="ABC_cobalt_CbiO_domain1"/>
    <property type="match status" value="2"/>
</dbReference>
<reference evidence="14 15" key="1">
    <citation type="submission" date="2020-11" db="EMBL/GenBank/DDBJ databases">
        <title>Treponema Peruensis nv. sp., first commensal Treponema isolated from human feces.</title>
        <authorList>
            <person name="Belkhou C."/>
            <person name="Raes J."/>
        </authorList>
    </citation>
    <scope>NUCLEOTIDE SEQUENCE [LARGE SCALE GENOMIC DNA]</scope>
    <source>
        <strain evidence="14 15">RCC2812</strain>
    </source>
</reference>
<evidence type="ECO:0000256" key="8">
    <source>
        <dbReference type="ARBA" id="ARBA00022967"/>
    </source>
</evidence>
<dbReference type="SUPFAM" id="SSF52540">
    <property type="entry name" value="P-loop containing nucleoside triphosphate hydrolases"/>
    <property type="match status" value="2"/>
</dbReference>
<evidence type="ECO:0000256" key="1">
    <source>
        <dbReference type="ARBA" id="ARBA00004141"/>
    </source>
</evidence>
<dbReference type="RefSeq" id="WP_198443007.1">
    <property type="nucleotide sequence ID" value="NZ_CBCSHE010000010.1"/>
</dbReference>
<evidence type="ECO:0000256" key="6">
    <source>
        <dbReference type="ARBA" id="ARBA00022741"/>
    </source>
</evidence>
<evidence type="ECO:0000256" key="2">
    <source>
        <dbReference type="ARBA" id="ARBA00004202"/>
    </source>
</evidence>
<dbReference type="GO" id="GO:0016887">
    <property type="term" value="F:ATP hydrolysis activity"/>
    <property type="evidence" value="ECO:0007669"/>
    <property type="project" value="InterPro"/>
</dbReference>
<dbReference type="Proteomes" id="UP000595224">
    <property type="component" value="Chromosome"/>
</dbReference>
<proteinExistence type="predicted"/>
<protein>
    <submittedName>
        <fullName evidence="14">ATP-binding cassette domain-containing protein</fullName>
    </submittedName>
</protein>
<evidence type="ECO:0000256" key="3">
    <source>
        <dbReference type="ARBA" id="ARBA00022448"/>
    </source>
</evidence>
<evidence type="ECO:0000256" key="9">
    <source>
        <dbReference type="ARBA" id="ARBA00022989"/>
    </source>
</evidence>
<evidence type="ECO:0000259" key="13">
    <source>
        <dbReference type="PROSITE" id="PS50893"/>
    </source>
</evidence>
<evidence type="ECO:0000256" key="7">
    <source>
        <dbReference type="ARBA" id="ARBA00022840"/>
    </source>
</evidence>
<name>A0A7T3V5C7_9SPIR</name>
<accession>A0A7T3V5C7</accession>
<dbReference type="InterPro" id="IPR003439">
    <property type="entry name" value="ABC_transporter-like_ATP-bd"/>
</dbReference>
<dbReference type="InterPro" id="IPR003339">
    <property type="entry name" value="ABC/ECF_trnsptr_transmembrane"/>
</dbReference>
<dbReference type="Gene3D" id="3.40.50.300">
    <property type="entry name" value="P-loop containing nucleotide triphosphate hydrolases"/>
    <property type="match status" value="2"/>
</dbReference>
<dbReference type="PANTHER" id="PTHR43553">
    <property type="entry name" value="HEAVY METAL TRANSPORTER"/>
    <property type="match status" value="1"/>
</dbReference>
<sequence length="721" mass="78434">MSLLEINSVEYKYPQSSKKALDNVSLCVERGEYIAVLGSNGSGKSTMARLMAGFFKPDSGTVSLQKDVLPGIVFQQPKEQIVAGIVERDTAFGPQNLSMTKGEIELRTIECLSVVGLADRASSRTFELSLGQTQRLAFSGILALFPDLLILDEVTAMLDPASRNELVEFIDRWNKKGHTVIHVTHDEDEALHAKRIIVMESGRIVFDGLREEFMASPHVIESVFGKDEVLPEKKVSSSEESLCVKDLSFGYPERKIFSGLNLCLKKGTLTALTGPSGCGKSTLFECLAGLKTPQSGTVSAVSRPVLALQESEAALFEPCAADDVAFGPLNDGLSGKELLERVKESMQLAGIPYEDFGDRATFSLSGGEKRKLSLAGIIALDRDILIFDEPTAALDPLSRKNVLRTMKELASRGKTVLFSTHRFEEALYADESIAWQDLLGGTAASEGREPSGTKHQDSPESAGVNETAPEQKKLSVQMPLTNSKMIESIGKTAAAFMAPAKIPHSAVSVLPAALKFILFAAILCVSVLVYSPAAGICMLGVNILYAVLAKYPIKKAAGAFVKLFPWLLLFIVFGMFFYPTLPDDKVIFSCGIFTLSTGRLAMTGRTFLRAACALISAGTFLFTTSEREIMDGLTVLLKPLSVVKIPVRYFVLVTGIIFRFVPMLLDEFCGIIKTQLVRGAFGEARGLSKLKILVPLFVPLILQTFRKAHYLADALTARYFS</sequence>
<dbReference type="GO" id="GO:0042626">
    <property type="term" value="F:ATPase-coupled transmembrane transporter activity"/>
    <property type="evidence" value="ECO:0007669"/>
    <property type="project" value="TreeGrafter"/>
</dbReference>
<dbReference type="InterPro" id="IPR050095">
    <property type="entry name" value="ECF_ABC_transporter_ATP-bd"/>
</dbReference>
<dbReference type="PROSITE" id="PS00211">
    <property type="entry name" value="ABC_TRANSPORTER_1"/>
    <property type="match status" value="1"/>
</dbReference>
<keyword evidence="3" id="KW-0813">Transport</keyword>
<feature type="domain" description="ABC transporter" evidence="13">
    <location>
        <begin position="4"/>
        <end position="226"/>
    </location>
</feature>
<organism evidence="14 15">
    <name type="scientific">Treponema peruense</name>
    <dbReference type="NCBI Taxonomy" id="2787628"/>
    <lineage>
        <taxon>Bacteria</taxon>
        <taxon>Pseudomonadati</taxon>
        <taxon>Spirochaetota</taxon>
        <taxon>Spirochaetia</taxon>
        <taxon>Spirochaetales</taxon>
        <taxon>Treponemataceae</taxon>
        <taxon>Treponema</taxon>
    </lineage>
</organism>
<keyword evidence="15" id="KW-1185">Reference proteome</keyword>
<evidence type="ECO:0000256" key="12">
    <source>
        <dbReference type="SAM" id="Phobius"/>
    </source>
</evidence>
<evidence type="ECO:0000256" key="10">
    <source>
        <dbReference type="ARBA" id="ARBA00023136"/>
    </source>
</evidence>
<keyword evidence="10 12" id="KW-0472">Membrane</keyword>
<dbReference type="InterPro" id="IPR017871">
    <property type="entry name" value="ABC_transporter-like_CS"/>
</dbReference>